<dbReference type="InterPro" id="IPR050288">
    <property type="entry name" value="Cellulose_deg_GH3"/>
</dbReference>
<dbReference type="Gene3D" id="2.60.40.10">
    <property type="entry name" value="Immunoglobulins"/>
    <property type="match status" value="1"/>
</dbReference>
<dbReference type="InterPro" id="IPR017853">
    <property type="entry name" value="GH"/>
</dbReference>
<dbReference type="Pfam" id="PF00933">
    <property type="entry name" value="Glyco_hydro_3"/>
    <property type="match status" value="1"/>
</dbReference>
<comment type="caution">
    <text evidence="5">The sequence shown here is derived from an EMBL/GenBank/DDBJ whole genome shotgun (WGS) entry which is preliminary data.</text>
</comment>
<keyword evidence="2 5" id="KW-0378">Hydrolase</keyword>
<dbReference type="PRINTS" id="PR00133">
    <property type="entry name" value="GLHYDRLASE3"/>
</dbReference>
<dbReference type="GO" id="GO:0016787">
    <property type="term" value="F:hydrolase activity"/>
    <property type="evidence" value="ECO:0007669"/>
    <property type="project" value="UniProtKB-KW"/>
</dbReference>
<dbReference type="PANTHER" id="PTHR42715">
    <property type="entry name" value="BETA-GLUCOSIDASE"/>
    <property type="match status" value="1"/>
</dbReference>
<feature type="domain" description="Fibronectin type III-like" evidence="4">
    <location>
        <begin position="661"/>
        <end position="730"/>
    </location>
</feature>
<evidence type="ECO:0000313" key="5">
    <source>
        <dbReference type="EMBL" id="MDX5983521.1"/>
    </source>
</evidence>
<dbReference type="InterPro" id="IPR036881">
    <property type="entry name" value="Glyco_hydro_3_C_sf"/>
</dbReference>
<evidence type="ECO:0000313" key="6">
    <source>
        <dbReference type="Proteomes" id="UP001279660"/>
    </source>
</evidence>
<evidence type="ECO:0000256" key="3">
    <source>
        <dbReference type="SAM" id="SignalP"/>
    </source>
</evidence>
<keyword evidence="6" id="KW-1185">Reference proteome</keyword>
<dbReference type="InterPro" id="IPR002772">
    <property type="entry name" value="Glyco_hydro_3_C"/>
</dbReference>
<dbReference type="RefSeq" id="WP_010404944.1">
    <property type="nucleotide sequence ID" value="NZ_JAWXXV010000001.1"/>
</dbReference>
<dbReference type="SMART" id="SM01217">
    <property type="entry name" value="Fn3_like"/>
    <property type="match status" value="1"/>
</dbReference>
<organism evidence="5 6">
    <name type="scientific">Sphingomonas echinoides</name>
    <dbReference type="NCBI Taxonomy" id="59803"/>
    <lineage>
        <taxon>Bacteria</taxon>
        <taxon>Pseudomonadati</taxon>
        <taxon>Pseudomonadota</taxon>
        <taxon>Alphaproteobacteria</taxon>
        <taxon>Sphingomonadales</taxon>
        <taxon>Sphingomonadaceae</taxon>
        <taxon>Sphingomonas</taxon>
    </lineage>
</organism>
<feature type="chain" id="PRO_5046196834" evidence="3">
    <location>
        <begin position="20"/>
        <end position="753"/>
    </location>
</feature>
<dbReference type="InterPro" id="IPR026891">
    <property type="entry name" value="Fn3-like"/>
</dbReference>
<comment type="similarity">
    <text evidence="1">Belongs to the glycosyl hydrolase 3 family.</text>
</comment>
<keyword evidence="3" id="KW-0732">Signal</keyword>
<dbReference type="InterPro" id="IPR036962">
    <property type="entry name" value="Glyco_hydro_3_N_sf"/>
</dbReference>
<gene>
    <name evidence="5" type="ORF">SIL82_04550</name>
</gene>
<dbReference type="PANTHER" id="PTHR42715:SF10">
    <property type="entry name" value="BETA-GLUCOSIDASE"/>
    <property type="match status" value="1"/>
</dbReference>
<dbReference type="EMBL" id="JAWXXV010000001">
    <property type="protein sequence ID" value="MDX5983521.1"/>
    <property type="molecule type" value="Genomic_DNA"/>
</dbReference>
<dbReference type="InterPro" id="IPR001764">
    <property type="entry name" value="Glyco_hydro_3_N"/>
</dbReference>
<dbReference type="InterPro" id="IPR013783">
    <property type="entry name" value="Ig-like_fold"/>
</dbReference>
<sequence>MTFRVAAMPLLLVAAAASAQVAAPPPPSQTAPDAGMPVLPEWTKPALRGAWNDIRLSPDARAKALLAAMTRDEKQTLVFGYFGTDFPRLQYRAPAAAHSGSAGYVPAIARLGIPAQHQTDAGVGVATQGGAAVKRERTALPSNLATAASWDVAIARAGGTMIGDEARRSGFNVMLAGGVDLLREPRNGRNFEYGGEDPLLAGTMVGEQVIGIQSNHIVSTIKHYAINDQETDRNAGNSVLDHSAARVSDLLAFQLAIERADPGSIMCSYNRVDSVYACENSWLLTDVLRSDWGFKGYVMSDWGATHSTVAAAKAGLDQDSGFPFDKEPYFGGPLRQAIEQGTVPAARLDLMARRILRALFAQGVFERPVSEQPIDYVAHAAVTRAGAEAGAVLLKNEHGLLPLAASAKRIAVIGGHADKGVLAGGGSSLVYPVGGNAVPGLQPTIWPGPIMYYPSSPLDEIQRQAPGATVRYADGSDPAAAAALARDSDVVIVFATQWAGESFDVAMALDGNQDALIGAVGAANPSTVVVLETGGPVAMPWIDQVGAVLEAWYPGTAGGKAVANLLFGKANPSGRLPVTFARSVDQLPDPAKPHSGDVVYKEGATVGYKWFDAKGIAPLFPFGHGLSYTRFVSEGLQAAAPGGVLTATFSVRNTGARAGASVPQLYVAPVAGGWEAPKRLAGFTKVALAPGARKAVTLTVDPRLLATWDEAHHRWHIAGGAYTVMLADSARDIRQTVTVTLPERTLPATWRAR</sequence>
<dbReference type="SUPFAM" id="SSF51445">
    <property type="entry name" value="(Trans)glycosidases"/>
    <property type="match status" value="1"/>
</dbReference>
<protein>
    <submittedName>
        <fullName evidence="5">Glycoside hydrolase family 3 C-terminal domain-containing protein</fullName>
    </submittedName>
</protein>
<evidence type="ECO:0000256" key="2">
    <source>
        <dbReference type="ARBA" id="ARBA00022801"/>
    </source>
</evidence>
<dbReference type="SUPFAM" id="SSF52279">
    <property type="entry name" value="Beta-D-glucan exohydrolase, C-terminal domain"/>
    <property type="match status" value="1"/>
</dbReference>
<feature type="signal peptide" evidence="3">
    <location>
        <begin position="1"/>
        <end position="19"/>
    </location>
</feature>
<dbReference type="Pfam" id="PF14310">
    <property type="entry name" value="Fn3-like"/>
    <property type="match status" value="1"/>
</dbReference>
<proteinExistence type="inferred from homology"/>
<accession>A0ABU4PHJ5</accession>
<dbReference type="Pfam" id="PF01915">
    <property type="entry name" value="Glyco_hydro_3_C"/>
    <property type="match status" value="1"/>
</dbReference>
<evidence type="ECO:0000256" key="1">
    <source>
        <dbReference type="ARBA" id="ARBA00005336"/>
    </source>
</evidence>
<dbReference type="Gene3D" id="3.40.50.1700">
    <property type="entry name" value="Glycoside hydrolase family 3 C-terminal domain"/>
    <property type="match status" value="1"/>
</dbReference>
<dbReference type="Gene3D" id="3.20.20.300">
    <property type="entry name" value="Glycoside hydrolase, family 3, N-terminal domain"/>
    <property type="match status" value="1"/>
</dbReference>
<name>A0ABU4PHJ5_9SPHN</name>
<reference evidence="5 6" key="1">
    <citation type="submission" date="2023-11" db="EMBL/GenBank/DDBJ databases">
        <title>MicrobeMod: A computational toolkit for identifying prokaryotic methylation and restriction-modification with nanopore sequencing.</title>
        <authorList>
            <person name="Crits-Christoph A."/>
            <person name="Kang S.C."/>
            <person name="Lee H."/>
            <person name="Ostrov N."/>
        </authorList>
    </citation>
    <scope>NUCLEOTIDE SEQUENCE [LARGE SCALE GENOMIC DNA]</scope>
    <source>
        <strain evidence="5 6">ATCC 14820</strain>
    </source>
</reference>
<evidence type="ECO:0000259" key="4">
    <source>
        <dbReference type="SMART" id="SM01217"/>
    </source>
</evidence>
<dbReference type="Proteomes" id="UP001279660">
    <property type="component" value="Unassembled WGS sequence"/>
</dbReference>